<dbReference type="RefSeq" id="XP_003136331.1">
    <property type="nucleotide sequence ID" value="XM_003136283.1"/>
</dbReference>
<dbReference type="InterPro" id="IPR015940">
    <property type="entry name" value="UBA"/>
</dbReference>
<evidence type="ECO:0000256" key="1">
    <source>
        <dbReference type="SAM" id="MobiDB-lite"/>
    </source>
</evidence>
<dbReference type="STRING" id="7209.A0A1I7VYL3"/>
<dbReference type="PROSITE" id="PS50030">
    <property type="entry name" value="UBA"/>
    <property type="match status" value="1"/>
</dbReference>
<dbReference type="OrthoDB" id="263283at2759"/>
<evidence type="ECO:0000313" key="4">
    <source>
        <dbReference type="Proteomes" id="UP000095285"/>
    </source>
</evidence>
<dbReference type="Gene3D" id="1.10.8.10">
    <property type="entry name" value="DNA helicase RuvA subunit, C-terminal domain"/>
    <property type="match status" value="1"/>
</dbReference>
<dbReference type="WBParaSite" id="EN70_7722">
    <property type="protein sequence ID" value="EN70_7722"/>
    <property type="gene ID" value="EN70_7722"/>
</dbReference>
<accession>A0A1S0UAG8</accession>
<dbReference type="FunCoup" id="A0A1I7VYL3">
    <property type="interactions" value="205"/>
</dbReference>
<reference evidence="5" key="2">
    <citation type="submission" date="2016-11" db="UniProtKB">
        <authorList>
            <consortium name="WormBaseParasite"/>
        </authorList>
    </citation>
    <scope>IDENTIFICATION</scope>
</reference>
<dbReference type="CTD" id="9938110"/>
<dbReference type="GeneID" id="9938110"/>
<keyword evidence="4" id="KW-1185">Reference proteome</keyword>
<feature type="compositionally biased region" description="Polar residues" evidence="1">
    <location>
        <begin position="185"/>
        <end position="200"/>
    </location>
</feature>
<evidence type="ECO:0000313" key="5">
    <source>
        <dbReference type="WBParaSite" id="EN70_7722"/>
    </source>
</evidence>
<dbReference type="OMA" id="KLRKFHA"/>
<dbReference type="InterPro" id="IPR009060">
    <property type="entry name" value="UBA-like_sf"/>
</dbReference>
<dbReference type="Proteomes" id="UP000095285">
    <property type="component" value="Unassembled WGS sequence"/>
</dbReference>
<evidence type="ECO:0000313" key="3">
    <source>
        <dbReference type="EMBL" id="EFO27741.1"/>
    </source>
</evidence>
<dbReference type="SUPFAM" id="SSF46934">
    <property type="entry name" value="UBA-like"/>
    <property type="match status" value="1"/>
</dbReference>
<reference evidence="3 4" key="1">
    <citation type="submission" date="2012-04" db="EMBL/GenBank/DDBJ databases">
        <title>The Genome Sequence of Loa loa.</title>
        <authorList>
            <consortium name="The Broad Institute Genome Sequencing Platform"/>
            <consortium name="Broad Institute Genome Sequencing Center for Infectious Disease"/>
            <person name="Nutman T.B."/>
            <person name="Fink D.L."/>
            <person name="Russ C."/>
            <person name="Young S."/>
            <person name="Zeng Q."/>
            <person name="Gargeya S."/>
            <person name="Alvarado L."/>
            <person name="Berlin A."/>
            <person name="Chapman S.B."/>
            <person name="Chen Z."/>
            <person name="Freedman E."/>
            <person name="Gellesch M."/>
            <person name="Goldberg J."/>
            <person name="Griggs A."/>
            <person name="Gujja S."/>
            <person name="Heilman E.R."/>
            <person name="Heiman D."/>
            <person name="Howarth C."/>
            <person name="Mehta T."/>
            <person name="Neiman D."/>
            <person name="Pearson M."/>
            <person name="Roberts A."/>
            <person name="Saif S."/>
            <person name="Shea T."/>
            <person name="Shenoy N."/>
            <person name="Sisk P."/>
            <person name="Stolte C."/>
            <person name="Sykes S."/>
            <person name="White J."/>
            <person name="Yandava C."/>
            <person name="Haas B."/>
            <person name="Henn M.R."/>
            <person name="Nusbaum C."/>
            <person name="Birren B."/>
        </authorList>
    </citation>
    <scope>NUCLEOTIDE SEQUENCE [LARGE SCALE GENOMIC DNA]</scope>
</reference>
<dbReference type="InParanoid" id="A0A1I7VYL3"/>
<feature type="region of interest" description="Disordered" evidence="1">
    <location>
        <begin position="184"/>
        <end position="203"/>
    </location>
</feature>
<feature type="compositionally biased region" description="Low complexity" evidence="1">
    <location>
        <begin position="228"/>
        <end position="243"/>
    </location>
</feature>
<name>A0A1I7VYL3_LOALO</name>
<sequence length="312" mass="34863">MVKVWLAESGAVCTPRSFCLEKYVKEILDEFVNDPVKRLKCCLVFLGEVLAEDIRLSDVKNMEDKYTLHIMVRSTSDPMPKLQLDNKKLQECREKFQFLRASKRNREKIIDEMNRDDFMGALLKEFPLLKKDRMALIVAKDFILSGAMIMGKQNMEEIFLHDHPILVDVIHHWLRGINVPPRMSHSGSSASLSDNPTPASGHSGYAPIVTPQMLQEAVAQAMRNVGGSRISQGLSSSSTSSSRNSHHFPGTLSASGSTQYTSQMAQLADFGFTNTEENRRILEETGGNVEQALELLIALRESVMDLGDTSDS</sequence>
<dbReference type="AlphaFoldDB" id="A0A1I7VYL3"/>
<feature type="region of interest" description="Disordered" evidence="1">
    <location>
        <begin position="228"/>
        <end position="256"/>
    </location>
</feature>
<proteinExistence type="predicted"/>
<protein>
    <submittedName>
        <fullName evidence="5">UBA domain-containing protein</fullName>
    </submittedName>
</protein>
<gene>
    <name evidence="3 5" type="ORF">LOAG_00743</name>
</gene>
<evidence type="ECO:0000259" key="2">
    <source>
        <dbReference type="PROSITE" id="PS50030"/>
    </source>
</evidence>
<feature type="domain" description="UBA" evidence="2">
    <location>
        <begin position="258"/>
        <end position="299"/>
    </location>
</feature>
<dbReference type="KEGG" id="loa:LOAG_00743"/>
<dbReference type="EMBL" id="JH712243">
    <property type="protein sequence ID" value="EFO27741.1"/>
    <property type="molecule type" value="Genomic_DNA"/>
</dbReference>
<accession>A0A1I7VYL3</accession>
<organism evidence="4 5">
    <name type="scientific">Loa loa</name>
    <name type="common">Eye worm</name>
    <name type="synonym">Filaria loa</name>
    <dbReference type="NCBI Taxonomy" id="7209"/>
    <lineage>
        <taxon>Eukaryota</taxon>
        <taxon>Metazoa</taxon>
        <taxon>Ecdysozoa</taxon>
        <taxon>Nematoda</taxon>
        <taxon>Chromadorea</taxon>
        <taxon>Rhabditida</taxon>
        <taxon>Spirurina</taxon>
        <taxon>Spiruromorpha</taxon>
        <taxon>Filarioidea</taxon>
        <taxon>Onchocercidae</taxon>
        <taxon>Loa</taxon>
    </lineage>
</organism>